<dbReference type="AlphaFoldDB" id="A0A7C3UYV5"/>
<reference evidence="1" key="1">
    <citation type="journal article" date="2020" name="mSystems">
        <title>Genome- and Community-Level Interaction Insights into Carbon Utilization and Element Cycling Functions of Hydrothermarchaeota in Hydrothermal Sediment.</title>
        <authorList>
            <person name="Zhou Z."/>
            <person name="Liu Y."/>
            <person name="Xu W."/>
            <person name="Pan J."/>
            <person name="Luo Z.H."/>
            <person name="Li M."/>
        </authorList>
    </citation>
    <scope>NUCLEOTIDE SEQUENCE [LARGE SCALE GENOMIC DNA]</scope>
    <source>
        <strain evidence="1">SpSt-897</strain>
    </source>
</reference>
<accession>A0A7C3UYV5</accession>
<evidence type="ECO:0000313" key="1">
    <source>
        <dbReference type="EMBL" id="HGF34757.1"/>
    </source>
</evidence>
<sequence>MIPEALEKIADNVLSLDESDLAALLDYYKSRMAQGEPTRSWERAVIAYFVLNGIRIKNTLKQGKLRRQQPTRGKTPHLCLVKA</sequence>
<dbReference type="EMBL" id="DTMF01000253">
    <property type="protein sequence ID" value="HGF34757.1"/>
    <property type="molecule type" value="Genomic_DNA"/>
</dbReference>
<gene>
    <name evidence="1" type="ORF">ENW96_10275</name>
</gene>
<name>A0A7C3UYV5_9BACT</name>
<organism evidence="1">
    <name type="scientific">Desulfobacca acetoxidans</name>
    <dbReference type="NCBI Taxonomy" id="60893"/>
    <lineage>
        <taxon>Bacteria</taxon>
        <taxon>Pseudomonadati</taxon>
        <taxon>Thermodesulfobacteriota</taxon>
        <taxon>Desulfobaccia</taxon>
        <taxon>Desulfobaccales</taxon>
        <taxon>Desulfobaccaceae</taxon>
        <taxon>Desulfobacca</taxon>
    </lineage>
</organism>
<protein>
    <submittedName>
        <fullName evidence="1">Uncharacterized protein</fullName>
    </submittedName>
</protein>
<comment type="caution">
    <text evidence="1">The sequence shown here is derived from an EMBL/GenBank/DDBJ whole genome shotgun (WGS) entry which is preliminary data.</text>
</comment>
<proteinExistence type="predicted"/>